<feature type="transmembrane region" description="Helical" evidence="5">
    <location>
        <begin position="224"/>
        <end position="248"/>
    </location>
</feature>
<evidence type="ECO:0000256" key="2">
    <source>
        <dbReference type="ARBA" id="ARBA00022692"/>
    </source>
</evidence>
<dbReference type="RefSeq" id="WP_013679808.1">
    <property type="nucleotide sequence ID" value="NC_015315.1"/>
</dbReference>
<dbReference type="eggNOG" id="arCOG01546">
    <property type="taxonomic scope" value="Archaea"/>
</dbReference>
<dbReference type="PANTHER" id="PTHR11432:SF3">
    <property type="entry name" value="NADH-UBIQUINONE OXIDOREDUCTASE CHAIN 1"/>
    <property type="match status" value="1"/>
</dbReference>
<dbReference type="GO" id="GO:0003954">
    <property type="term" value="F:NADH dehydrogenase activity"/>
    <property type="evidence" value="ECO:0007669"/>
    <property type="project" value="TreeGrafter"/>
</dbReference>
<keyword evidence="3 5" id="KW-1133">Transmembrane helix</keyword>
<feature type="transmembrane region" description="Helical" evidence="5">
    <location>
        <begin position="185"/>
        <end position="203"/>
    </location>
</feature>
<keyword evidence="4 5" id="KW-0472">Membrane</keyword>
<feature type="transmembrane region" description="Helical" evidence="5">
    <location>
        <begin position="254"/>
        <end position="277"/>
    </location>
</feature>
<evidence type="ECO:0000313" key="7">
    <source>
        <dbReference type="Proteomes" id="UP000008138"/>
    </source>
</evidence>
<comment type="subcellular location">
    <subcellularLocation>
        <location evidence="1">Membrane</location>
        <topology evidence="1">Multi-pass membrane protein</topology>
    </subcellularLocation>
</comment>
<evidence type="ECO:0000256" key="3">
    <source>
        <dbReference type="ARBA" id="ARBA00022989"/>
    </source>
</evidence>
<evidence type="ECO:0000256" key="4">
    <source>
        <dbReference type="ARBA" id="ARBA00023136"/>
    </source>
</evidence>
<evidence type="ECO:0000256" key="1">
    <source>
        <dbReference type="ARBA" id="ARBA00004141"/>
    </source>
</evidence>
<dbReference type="InterPro" id="IPR001694">
    <property type="entry name" value="NADH_UbQ_OxRdtase_su1/FPO"/>
</dbReference>
<reference key="2">
    <citation type="submission" date="2011-03" db="EMBL/GenBank/DDBJ databases">
        <title>Complete genome sequence of the thermoacidophilic crenarchaeon Thermoproteus uzoniensis 768-20.</title>
        <authorList>
            <person name="Mardanov A.V."/>
            <person name="Gumerov V.M."/>
            <person name="Beletsky A.V."/>
            <person name="Prokofeva M.I."/>
            <person name="Bonch-Osmolovskaya E.A."/>
            <person name="Ravin N.V."/>
            <person name="Skryabin K.G."/>
        </authorList>
    </citation>
    <scope>NUCLEOTIDE SEQUENCE</scope>
    <source>
        <strain>768-20</strain>
    </source>
</reference>
<feature type="transmembrane region" description="Helical" evidence="5">
    <location>
        <begin position="6"/>
        <end position="26"/>
    </location>
</feature>
<evidence type="ECO:0000256" key="5">
    <source>
        <dbReference type="SAM" id="Phobius"/>
    </source>
</evidence>
<feature type="transmembrane region" description="Helical" evidence="5">
    <location>
        <begin position="143"/>
        <end position="165"/>
    </location>
</feature>
<dbReference type="KEGG" id="tuz:TUZN_0990"/>
<feature type="transmembrane region" description="Helical" evidence="5">
    <location>
        <begin position="74"/>
        <end position="97"/>
    </location>
</feature>
<dbReference type="OrthoDB" id="15253at2157"/>
<dbReference type="GO" id="GO:0016020">
    <property type="term" value="C:membrane"/>
    <property type="evidence" value="ECO:0007669"/>
    <property type="project" value="UniProtKB-SubCell"/>
</dbReference>
<reference evidence="6 7" key="1">
    <citation type="journal article" date="2011" name="J. Bacteriol.">
        <title>Complete genome sequence of the thermoacidophilic crenarchaeon Thermoproteus uzoniensis 768-20.</title>
        <authorList>
            <person name="Mardanov A.V."/>
            <person name="Gumerov V.M."/>
            <person name="Beletsky A.V."/>
            <person name="Prokofeva M.I."/>
            <person name="Bonch-Osmolovskaya E.A."/>
            <person name="Ravin N.V."/>
            <person name="Skryabin K.G."/>
        </authorList>
    </citation>
    <scope>NUCLEOTIDE SEQUENCE [LARGE SCALE GENOMIC DNA]</scope>
    <source>
        <strain evidence="6 7">768-20</strain>
    </source>
</reference>
<keyword evidence="7" id="KW-1185">Reference proteome</keyword>
<evidence type="ECO:0000313" key="6">
    <source>
        <dbReference type="EMBL" id="AEA12472.1"/>
    </source>
</evidence>
<protein>
    <submittedName>
        <fullName evidence="6">NADH-quinone oxidoreductase, subunit H</fullName>
    </submittedName>
</protein>
<keyword evidence="2 5" id="KW-0812">Transmembrane</keyword>
<name>F2L627_THEU7</name>
<dbReference type="HOGENOM" id="CLU_015134_0_2_2"/>
<sequence length="316" mass="33903">MTGAVAALVYPGITAMFAYLLFAVWLERKLAAKVQWRYGPLYVSRRLGGILQGLADAVKLIFSELVVPSYTNRALFAALPLAVFAAEALPILFIPGAPGLAILESKYGLAYILAILLLATPAIVAMAWVEADKFTYIGALREILIEAAYEVPLALSVLSMVVLYGPDPAKAVEAQRLPGIAMNPLAFFAFFISAAMATSRFPFEIPDADTEIVFGPYTEYGSSLLLASFGANYVGLYSFSMLGALLFLGGWAPFSGALGALAMAAKALLLTTVWLFLRAVYPRMRIDQALKLGWGSLLLISAASLAVSAAWRLWLG</sequence>
<dbReference type="STRING" id="999630.TUZN_0990"/>
<dbReference type="EMBL" id="CP002590">
    <property type="protein sequence ID" value="AEA12472.1"/>
    <property type="molecule type" value="Genomic_DNA"/>
</dbReference>
<dbReference type="AlphaFoldDB" id="F2L627"/>
<organism evidence="6 7">
    <name type="scientific">Thermoproteus uzoniensis (strain 768-20)</name>
    <dbReference type="NCBI Taxonomy" id="999630"/>
    <lineage>
        <taxon>Archaea</taxon>
        <taxon>Thermoproteota</taxon>
        <taxon>Thermoprotei</taxon>
        <taxon>Thermoproteales</taxon>
        <taxon>Thermoproteaceae</taxon>
        <taxon>Thermoproteus</taxon>
    </lineage>
</organism>
<dbReference type="GO" id="GO:0009060">
    <property type="term" value="P:aerobic respiration"/>
    <property type="evidence" value="ECO:0007669"/>
    <property type="project" value="TreeGrafter"/>
</dbReference>
<dbReference type="PANTHER" id="PTHR11432">
    <property type="entry name" value="NADH DEHYDROGENASE SUBUNIT 1"/>
    <property type="match status" value="1"/>
</dbReference>
<accession>F2L627</accession>
<dbReference type="Pfam" id="PF00146">
    <property type="entry name" value="NADHdh"/>
    <property type="match status" value="1"/>
</dbReference>
<dbReference type="Proteomes" id="UP000008138">
    <property type="component" value="Chromosome"/>
</dbReference>
<feature type="transmembrane region" description="Helical" evidence="5">
    <location>
        <begin position="109"/>
        <end position="131"/>
    </location>
</feature>
<feature type="transmembrane region" description="Helical" evidence="5">
    <location>
        <begin position="289"/>
        <end position="314"/>
    </location>
</feature>
<gene>
    <name evidence="6" type="ordered locus">TUZN_0990</name>
</gene>
<dbReference type="GeneID" id="10360521"/>
<proteinExistence type="predicted"/>